<dbReference type="GO" id="GO:0016407">
    <property type="term" value="F:acetyltransferase activity"/>
    <property type="evidence" value="ECO:0007669"/>
    <property type="project" value="InterPro"/>
</dbReference>
<dbReference type="PROSITE" id="PS51508">
    <property type="entry name" value="CKK"/>
    <property type="match status" value="1"/>
</dbReference>
<protein>
    <submittedName>
        <fullName evidence="3">Arylamine N-acetyltransferase</fullName>
    </submittedName>
</protein>
<dbReference type="InterPro" id="IPR014797">
    <property type="entry name" value="CKK_CAMSAP"/>
</dbReference>
<sequence>MYQGLYRELPDIQAYLDRIGMPAPQQLSVDYLDQLVLAHQYQVPFENIDTSDKNLTISLETEAIFDKIVTRKRGGCCFELNALFLKLLCALGFDAWACRCRVLRGKDFFPPSSHRAALVRMEGSIYFCDVGYGGPQPACGIKVEDGSTRTCAGQTFIIRRNDEYWWTLIYLSKEGPEETMQFTMMPEEEVDFVPLSHFCFTHPDSFFSTGERVISRRIPGGSVSIEGDLFTRIESGVRQETMITDENQYLTLLSQEFDITL</sequence>
<dbReference type="GO" id="GO:0008017">
    <property type="term" value="F:microtubule binding"/>
    <property type="evidence" value="ECO:0007669"/>
    <property type="project" value="InterPro"/>
</dbReference>
<dbReference type="Proteomes" id="UP001065549">
    <property type="component" value="Unassembled WGS sequence"/>
</dbReference>
<evidence type="ECO:0000313" key="3">
    <source>
        <dbReference type="EMBL" id="MCU7378433.1"/>
    </source>
</evidence>
<dbReference type="RefSeq" id="WP_148396510.1">
    <property type="nucleotide sequence ID" value="NZ_JAOSHN010000003.1"/>
</dbReference>
<gene>
    <name evidence="3" type="ORF">OBO34_08690</name>
</gene>
<dbReference type="InterPro" id="IPR038765">
    <property type="entry name" value="Papain-like_cys_pep_sf"/>
</dbReference>
<dbReference type="InterPro" id="IPR053710">
    <property type="entry name" value="Arylamine_NAT_domain_sf"/>
</dbReference>
<feature type="domain" description="CKK" evidence="2">
    <location>
        <begin position="1"/>
        <end position="79"/>
    </location>
</feature>
<reference evidence="3" key="1">
    <citation type="submission" date="2022-09" db="EMBL/GenBank/DDBJ databases">
        <title>Culturomic study of gut microbiota in children with autism spectrum disorder.</title>
        <authorList>
            <person name="Efimov B.A."/>
            <person name="Chaplin A.V."/>
            <person name="Sokolova S.R."/>
            <person name="Pikina A.P."/>
            <person name="Korzhanova M."/>
            <person name="Belova V."/>
            <person name="Korostin D."/>
        </authorList>
    </citation>
    <scope>NUCLEOTIDE SEQUENCE</scope>
    <source>
        <strain evidence="3">ASD5510</strain>
    </source>
</reference>
<name>A0A9J6QMM4_9FIRM</name>
<comment type="similarity">
    <text evidence="1">Belongs to the arylamine N-acetyltransferase family.</text>
</comment>
<organism evidence="3 4">
    <name type="scientific">Hominibacterium faecale</name>
    <dbReference type="NCBI Taxonomy" id="2839743"/>
    <lineage>
        <taxon>Bacteria</taxon>
        <taxon>Bacillati</taxon>
        <taxon>Bacillota</taxon>
        <taxon>Clostridia</taxon>
        <taxon>Peptostreptococcales</taxon>
        <taxon>Anaerovoracaceae</taxon>
        <taxon>Hominibacterium</taxon>
    </lineage>
</organism>
<dbReference type="Pfam" id="PF00797">
    <property type="entry name" value="Acetyltransf_2"/>
    <property type="match status" value="1"/>
</dbReference>
<accession>A0A9J6QMM4</accession>
<proteinExistence type="inferred from homology"/>
<dbReference type="PANTHER" id="PTHR11786:SF0">
    <property type="entry name" value="ARYLAMINE N-ACETYLTRANSFERASE 4-RELATED"/>
    <property type="match status" value="1"/>
</dbReference>
<dbReference type="PANTHER" id="PTHR11786">
    <property type="entry name" value="N-HYDROXYARYLAMINE O-ACETYLTRANSFERASE"/>
    <property type="match status" value="1"/>
</dbReference>
<evidence type="ECO:0000259" key="2">
    <source>
        <dbReference type="PROSITE" id="PS51508"/>
    </source>
</evidence>
<dbReference type="InterPro" id="IPR001447">
    <property type="entry name" value="Arylamine_N-AcTrfase"/>
</dbReference>
<evidence type="ECO:0000313" key="4">
    <source>
        <dbReference type="Proteomes" id="UP001065549"/>
    </source>
</evidence>
<comment type="caution">
    <text evidence="3">The sequence shown here is derived from an EMBL/GenBank/DDBJ whole genome shotgun (WGS) entry which is preliminary data.</text>
</comment>
<dbReference type="SUPFAM" id="SSF54001">
    <property type="entry name" value="Cysteine proteinases"/>
    <property type="match status" value="1"/>
</dbReference>
<dbReference type="Gene3D" id="3.30.2140.20">
    <property type="match status" value="1"/>
</dbReference>
<dbReference type="AlphaFoldDB" id="A0A9J6QMM4"/>
<dbReference type="EMBL" id="JAOSHN010000003">
    <property type="protein sequence ID" value="MCU7378433.1"/>
    <property type="molecule type" value="Genomic_DNA"/>
</dbReference>
<evidence type="ECO:0000256" key="1">
    <source>
        <dbReference type="ARBA" id="ARBA00006547"/>
    </source>
</evidence>
<keyword evidence="4" id="KW-1185">Reference proteome</keyword>